<keyword evidence="6 8" id="KW-0560">Oxidoreductase</keyword>
<evidence type="ECO:0000256" key="4">
    <source>
        <dbReference type="ARBA" id="ARBA00022827"/>
    </source>
</evidence>
<dbReference type="InterPro" id="IPR055275">
    <property type="entry name" value="Ferredox_Rdtase"/>
</dbReference>
<dbReference type="InterPro" id="IPR023753">
    <property type="entry name" value="FAD/NAD-binding_dom"/>
</dbReference>
<dbReference type="InterPro" id="IPR021163">
    <property type="entry name" value="Ferredox_Rdtase_adrenod"/>
</dbReference>
<reference evidence="10 11" key="1">
    <citation type="submission" date="2016-03" db="EMBL/GenBank/DDBJ databases">
        <title>How can Kluyveromyces marxianus grow so fast - potential evolutionary course in Saccharomyces Complex revealed by comparative genomics.</title>
        <authorList>
            <person name="Mo W."/>
            <person name="Lu W."/>
            <person name="Yang X."/>
            <person name="Qi J."/>
            <person name="Lv H."/>
        </authorList>
    </citation>
    <scope>NUCLEOTIDE SEQUENCE [LARGE SCALE GENOMIC DNA]</scope>
    <source>
        <strain evidence="10 11">FIM1</strain>
    </source>
</reference>
<keyword evidence="8" id="KW-0496">Mitochondrion</keyword>
<dbReference type="Gene3D" id="3.40.50.720">
    <property type="entry name" value="NAD(P)-binding Rossmann-like Domain"/>
    <property type="match status" value="1"/>
</dbReference>
<keyword evidence="11" id="KW-1185">Reference proteome</keyword>
<dbReference type="InterPro" id="IPR036188">
    <property type="entry name" value="FAD/NAD-bd_sf"/>
</dbReference>
<dbReference type="Pfam" id="PF07992">
    <property type="entry name" value="Pyr_redox_2"/>
    <property type="match status" value="1"/>
</dbReference>
<keyword evidence="5 8" id="KW-0521">NADP</keyword>
<dbReference type="EC" id="1.18.1.6" evidence="8"/>
<comment type="similarity">
    <text evidence="2 8">Belongs to the ferredoxin--NADP reductase type 1 family.</text>
</comment>
<feature type="domain" description="FAD/NAD(P)-binding" evidence="9">
    <location>
        <begin position="7"/>
        <end position="229"/>
    </location>
</feature>
<keyword evidence="3 8" id="KW-0285">Flavoprotein</keyword>
<evidence type="ECO:0000256" key="3">
    <source>
        <dbReference type="ARBA" id="ARBA00022630"/>
    </source>
</evidence>
<comment type="cofactor">
    <cofactor evidence="1 8">
        <name>FAD</name>
        <dbReference type="ChEBI" id="CHEBI:57692"/>
    </cofactor>
</comment>
<evidence type="ECO:0000256" key="8">
    <source>
        <dbReference type="PIRNR" id="PIRNR000362"/>
    </source>
</evidence>
<reference evidence="10 11" key="2">
    <citation type="submission" date="2019-11" db="EMBL/GenBank/DDBJ databases">
        <authorList>
            <person name="Lu H."/>
        </authorList>
    </citation>
    <scope>NUCLEOTIDE SEQUENCE [LARGE SCALE GENOMIC DNA]</scope>
    <source>
        <strain evidence="10 11">FIM1</strain>
    </source>
</reference>
<gene>
    <name evidence="10" type="primary">ARH1</name>
    <name evidence="10" type="ORF">FIM1_1460</name>
</gene>
<evidence type="ECO:0000256" key="7">
    <source>
        <dbReference type="ARBA" id="ARBA00048933"/>
    </source>
</evidence>
<keyword evidence="4 8" id="KW-0274">FAD</keyword>
<dbReference type="Gene3D" id="3.50.50.60">
    <property type="entry name" value="FAD/NAD(P)-binding domain"/>
    <property type="match status" value="1"/>
</dbReference>
<evidence type="ECO:0000256" key="2">
    <source>
        <dbReference type="ARBA" id="ARBA00008312"/>
    </source>
</evidence>
<dbReference type="PANTHER" id="PTHR48467:SF1">
    <property type="entry name" value="GLUTAMATE SYNTHASE 1 [NADH], CHLOROPLASTIC-LIKE"/>
    <property type="match status" value="1"/>
</dbReference>
<accession>A0ABX6EV81</accession>
<comment type="catalytic activity">
    <reaction evidence="7 8">
        <text>2 reduced [adrenodoxin] + NADP(+) + H(+) = 2 oxidized [adrenodoxin] + NADPH</text>
        <dbReference type="Rhea" id="RHEA:42312"/>
        <dbReference type="Rhea" id="RHEA-COMP:9998"/>
        <dbReference type="Rhea" id="RHEA-COMP:9999"/>
        <dbReference type="ChEBI" id="CHEBI:15378"/>
        <dbReference type="ChEBI" id="CHEBI:33737"/>
        <dbReference type="ChEBI" id="CHEBI:33738"/>
        <dbReference type="ChEBI" id="CHEBI:57783"/>
        <dbReference type="ChEBI" id="CHEBI:58349"/>
        <dbReference type="EC" id="1.18.1.6"/>
    </reaction>
</comment>
<evidence type="ECO:0000313" key="10">
    <source>
        <dbReference type="EMBL" id="QGN14789.1"/>
    </source>
</evidence>
<dbReference type="EMBL" id="CP015055">
    <property type="protein sequence ID" value="QGN14789.1"/>
    <property type="molecule type" value="Genomic_DNA"/>
</dbReference>
<organism evidence="10 11">
    <name type="scientific">Kluyveromyces marxianus</name>
    <name type="common">Yeast</name>
    <name type="synonym">Candida kefyr</name>
    <dbReference type="NCBI Taxonomy" id="4911"/>
    <lineage>
        <taxon>Eukaryota</taxon>
        <taxon>Fungi</taxon>
        <taxon>Dikarya</taxon>
        <taxon>Ascomycota</taxon>
        <taxon>Saccharomycotina</taxon>
        <taxon>Saccharomycetes</taxon>
        <taxon>Saccharomycetales</taxon>
        <taxon>Saccharomycetaceae</taxon>
        <taxon>Kluyveromyces</taxon>
    </lineage>
</organism>
<proteinExistence type="inferred from homology"/>
<name>A0ABX6EV81_KLUMA</name>
<dbReference type="PRINTS" id="PR00419">
    <property type="entry name" value="ADXRDTASE"/>
</dbReference>
<evidence type="ECO:0000259" key="9">
    <source>
        <dbReference type="Pfam" id="PF07992"/>
    </source>
</evidence>
<dbReference type="SUPFAM" id="SSF51971">
    <property type="entry name" value="Nucleotide-binding domain"/>
    <property type="match status" value="1"/>
</dbReference>
<dbReference type="PANTHER" id="PTHR48467">
    <property type="entry name" value="GLUTAMATE SYNTHASE 1 [NADH], CHLOROPLASTIC-LIKE"/>
    <property type="match status" value="1"/>
</dbReference>
<evidence type="ECO:0000256" key="1">
    <source>
        <dbReference type="ARBA" id="ARBA00001974"/>
    </source>
</evidence>
<protein>
    <recommendedName>
        <fullName evidence="8">NADPH:adrenodoxin oxidoreductase, mitochondrial</fullName>
        <ecNumber evidence="8">1.18.1.6</ecNumber>
    </recommendedName>
</protein>
<evidence type="ECO:0000256" key="5">
    <source>
        <dbReference type="ARBA" id="ARBA00022857"/>
    </source>
</evidence>
<evidence type="ECO:0000313" key="11">
    <source>
        <dbReference type="Proteomes" id="UP000422736"/>
    </source>
</evidence>
<dbReference type="Proteomes" id="UP000422736">
    <property type="component" value="Chromosome 2"/>
</dbReference>
<evidence type="ECO:0000256" key="6">
    <source>
        <dbReference type="ARBA" id="ARBA00023002"/>
    </source>
</evidence>
<comment type="subcellular location">
    <subcellularLocation>
        <location evidence="8">Mitochondrion</location>
    </subcellularLocation>
</comment>
<dbReference type="PIRSF" id="PIRSF000362">
    <property type="entry name" value="FNR"/>
    <property type="match status" value="1"/>
</dbReference>
<sequence>MVRRCISIIGSGPSGFYTAHHLLQNAKVPLEVTIWEKLPVPFGLSRYGVAPDHPNVKNCEETFTDTVNKVRNDKDSIHKFNFIGNCEVGKDVQLSDLLKKQDAVVLSYGCATDNKLGIPGENDTDGVFTSRQFVNWYNGHPDFALHPKFMDFDWKSVRNVGIIGNGNVAIDIARLLLSSTVSSIWGSTDINPLALEKLRQAPIENVKIIARRDFPNSKFTNKEIREMWQLESYGVKGHIDSKFFTPEKWNMKEQARTFKRCVDLFSEYVKPYEERSAKYKKLPQPENGVFTKHWELDYLKTPLEIIKDGSSNRIKSLKLCNNTMSESNRVNAHPDKTLEYNLDLLITSLGYKGSPMSGFEELKIKFDRNKIANSQGRVLDTQENTIPGLYATGWIGKGAEGVILATMTNSFAVAENILKDLHSLPPKTTSIPSLENVNSTTWEDAEKILSFEEQEGKMKDKPREKLLTVQEMLRVVQH</sequence>